<keyword evidence="4 11" id="KW-0028">Amino-acid biosynthesis</keyword>
<feature type="binding site" evidence="11">
    <location>
        <begin position="125"/>
        <end position="127"/>
    </location>
    <ligand>
        <name>FMN</name>
        <dbReference type="ChEBI" id="CHEBI:58210"/>
    </ligand>
</feature>
<dbReference type="UniPathway" id="UPA00053">
    <property type="reaction ID" value="UER00090"/>
</dbReference>
<dbReference type="EMBL" id="QXWK01000001">
    <property type="protein sequence ID" value="NBH60390.1"/>
    <property type="molecule type" value="Genomic_DNA"/>
</dbReference>
<dbReference type="AlphaFoldDB" id="A0A845QFC8"/>
<comment type="caution">
    <text evidence="11">Lacks conserved residue(s) required for the propagation of feature annotation.</text>
</comment>
<evidence type="ECO:0000256" key="5">
    <source>
        <dbReference type="ARBA" id="ARBA00022630"/>
    </source>
</evidence>
<evidence type="ECO:0000256" key="8">
    <source>
        <dbReference type="ARBA" id="ARBA00022857"/>
    </source>
</evidence>
<dbReference type="GO" id="GO:0009073">
    <property type="term" value="P:aromatic amino acid family biosynthetic process"/>
    <property type="evidence" value="ECO:0007669"/>
    <property type="project" value="UniProtKB-KW"/>
</dbReference>
<evidence type="ECO:0000256" key="3">
    <source>
        <dbReference type="ARBA" id="ARBA00013036"/>
    </source>
</evidence>
<keyword evidence="7 11" id="KW-0274">FAD</keyword>
<comment type="subunit">
    <text evidence="11">Homotetramer.</text>
</comment>
<keyword evidence="8 11" id="KW-0521">NADP</keyword>
<keyword evidence="5 11" id="KW-0285">Flavoprotein</keyword>
<evidence type="ECO:0000313" key="13">
    <source>
        <dbReference type="Proteomes" id="UP000446866"/>
    </source>
</evidence>
<comment type="cofactor">
    <cofactor evidence="11">
        <name>FMNH2</name>
        <dbReference type="ChEBI" id="CHEBI:57618"/>
    </cofactor>
    <text evidence="11">Reduced FMN (FMNH(2)).</text>
</comment>
<evidence type="ECO:0000256" key="2">
    <source>
        <dbReference type="ARBA" id="ARBA00008014"/>
    </source>
</evidence>
<dbReference type="GO" id="GO:0005829">
    <property type="term" value="C:cytosol"/>
    <property type="evidence" value="ECO:0007669"/>
    <property type="project" value="TreeGrafter"/>
</dbReference>
<evidence type="ECO:0000313" key="12">
    <source>
        <dbReference type="EMBL" id="NBH60390.1"/>
    </source>
</evidence>
<sequence length="335" mass="35808">MSSSYGNHVKITIFGQSHSAAIGVTIEGLPAGFSIDMEKLQVFMNRRAPGRSKYSTPRKEADMPAFLSGLVGNTTCGAPLTAMIENTNTRSGDYDNIRDIPRPGHADYTAHVKYGGFEDVSGGGHFSGRLTAPLCIAGGIMKQILEKEGIEISAKIKEIGGNAVQPTKAIEEAMERGDSVGGIIECTITGVPAGVGEPMFDGLENKIAQAVFGIPAVKGIEFGRGFEAAKICGSENNDAFYFEGDTVKTKTNNHGGILGGISSGMPIVFRVAVKPTPSISTEQHSISYEKGENAMLKVEGRHDPCIVPRAVPCVEAAAAVAIYELYQYRYRYYEK</sequence>
<reference evidence="12 13" key="1">
    <citation type="submission" date="2018-08" db="EMBL/GenBank/DDBJ databases">
        <title>Murine metabolic-syndrome-specific gut microbial biobank.</title>
        <authorList>
            <person name="Liu C."/>
        </authorList>
    </citation>
    <scope>NUCLEOTIDE SEQUENCE [LARGE SCALE GENOMIC DNA]</scope>
    <source>
        <strain evidence="12 13">28</strain>
    </source>
</reference>
<accession>A0A845QFC8</accession>
<feature type="binding site" evidence="11">
    <location>
        <position position="47"/>
    </location>
    <ligand>
        <name>NADP(+)</name>
        <dbReference type="ChEBI" id="CHEBI:58349"/>
    </ligand>
</feature>
<dbReference type="GO" id="GO:0008652">
    <property type="term" value="P:amino acid biosynthetic process"/>
    <property type="evidence" value="ECO:0007669"/>
    <property type="project" value="UniProtKB-KW"/>
</dbReference>
<dbReference type="GO" id="GO:0009423">
    <property type="term" value="P:chorismate biosynthetic process"/>
    <property type="evidence" value="ECO:0007669"/>
    <property type="project" value="UniProtKB-UniRule"/>
</dbReference>
<dbReference type="PANTHER" id="PTHR21085">
    <property type="entry name" value="CHORISMATE SYNTHASE"/>
    <property type="match status" value="1"/>
</dbReference>
<dbReference type="Gene3D" id="3.60.150.10">
    <property type="entry name" value="Chorismate synthase AroC"/>
    <property type="match status" value="2"/>
</dbReference>
<dbReference type="EC" id="4.2.3.5" evidence="3 11"/>
<dbReference type="CDD" id="cd07304">
    <property type="entry name" value="Chorismate_synthase"/>
    <property type="match status" value="1"/>
</dbReference>
<dbReference type="Proteomes" id="UP000446866">
    <property type="component" value="Unassembled WGS sequence"/>
</dbReference>
<comment type="caution">
    <text evidence="12">The sequence shown here is derived from an EMBL/GenBank/DDBJ whole genome shotgun (WGS) entry which is preliminary data.</text>
</comment>
<dbReference type="InterPro" id="IPR000453">
    <property type="entry name" value="Chorismate_synth"/>
</dbReference>
<gene>
    <name evidence="11" type="primary">aroC</name>
    <name evidence="12" type="ORF">D0435_01700</name>
</gene>
<dbReference type="GO" id="GO:0010181">
    <property type="term" value="F:FMN binding"/>
    <property type="evidence" value="ECO:0007669"/>
    <property type="project" value="TreeGrafter"/>
</dbReference>
<feature type="binding site" evidence="11">
    <location>
        <position position="259"/>
    </location>
    <ligand>
        <name>FMN</name>
        <dbReference type="ChEBI" id="CHEBI:58210"/>
    </ligand>
</feature>
<organism evidence="12 13">
    <name type="scientific">Anaerotruncus colihominis</name>
    <dbReference type="NCBI Taxonomy" id="169435"/>
    <lineage>
        <taxon>Bacteria</taxon>
        <taxon>Bacillati</taxon>
        <taxon>Bacillota</taxon>
        <taxon>Clostridia</taxon>
        <taxon>Eubacteriales</taxon>
        <taxon>Oscillospiraceae</taxon>
        <taxon>Anaerotruncus</taxon>
    </lineage>
</organism>
<protein>
    <recommendedName>
        <fullName evidence="3 11">Chorismate synthase</fullName>
        <shortName evidence="11">CS</shortName>
        <ecNumber evidence="3 11">4.2.3.5</ecNumber>
    </recommendedName>
    <alternativeName>
        <fullName evidence="11">5-enolpyruvylshikimate-3-phosphate phospholyase</fullName>
    </alternativeName>
</protein>
<evidence type="ECO:0000256" key="9">
    <source>
        <dbReference type="ARBA" id="ARBA00023141"/>
    </source>
</evidence>
<keyword evidence="10 11" id="KW-0456">Lyase</keyword>
<dbReference type="PANTHER" id="PTHR21085:SF0">
    <property type="entry name" value="CHORISMATE SYNTHASE"/>
    <property type="match status" value="1"/>
</dbReference>
<keyword evidence="13" id="KW-1185">Reference proteome</keyword>
<evidence type="ECO:0000256" key="6">
    <source>
        <dbReference type="ARBA" id="ARBA00022643"/>
    </source>
</evidence>
<dbReference type="InterPro" id="IPR035904">
    <property type="entry name" value="Chorismate_synth_AroC_sf"/>
</dbReference>
<dbReference type="Pfam" id="PF01264">
    <property type="entry name" value="Chorismate_synt"/>
    <property type="match status" value="1"/>
</dbReference>
<dbReference type="GO" id="GO:0004107">
    <property type="term" value="F:chorismate synthase activity"/>
    <property type="evidence" value="ECO:0007669"/>
    <property type="project" value="UniProtKB-UniRule"/>
</dbReference>
<keyword evidence="9 11" id="KW-0057">Aromatic amino acid biosynthesis</keyword>
<feature type="binding site" evidence="11">
    <location>
        <begin position="274"/>
        <end position="278"/>
    </location>
    <ligand>
        <name>FMN</name>
        <dbReference type="ChEBI" id="CHEBI:58210"/>
    </ligand>
</feature>
<evidence type="ECO:0000256" key="4">
    <source>
        <dbReference type="ARBA" id="ARBA00022605"/>
    </source>
</evidence>
<dbReference type="PIRSF" id="PIRSF001456">
    <property type="entry name" value="Chorismate_synth"/>
    <property type="match status" value="1"/>
</dbReference>
<dbReference type="RefSeq" id="WP_160200676.1">
    <property type="nucleotide sequence ID" value="NZ_QXWK01000001.1"/>
</dbReference>
<evidence type="ECO:0000256" key="10">
    <source>
        <dbReference type="ARBA" id="ARBA00023239"/>
    </source>
</evidence>
<comment type="pathway">
    <text evidence="1 11">Metabolic intermediate biosynthesis; chorismate biosynthesis; chorismate from D-erythrose 4-phosphate and phosphoenolpyruvate: step 7/7.</text>
</comment>
<evidence type="ECO:0000256" key="7">
    <source>
        <dbReference type="ARBA" id="ARBA00022827"/>
    </source>
</evidence>
<keyword evidence="6 11" id="KW-0288">FMN</keyword>
<evidence type="ECO:0000256" key="1">
    <source>
        <dbReference type="ARBA" id="ARBA00005044"/>
    </source>
</evidence>
<comment type="catalytic activity">
    <reaction evidence="11">
        <text>5-O-(1-carboxyvinyl)-3-phosphoshikimate = chorismate + phosphate</text>
        <dbReference type="Rhea" id="RHEA:21020"/>
        <dbReference type="ChEBI" id="CHEBI:29748"/>
        <dbReference type="ChEBI" id="CHEBI:43474"/>
        <dbReference type="ChEBI" id="CHEBI:57701"/>
        <dbReference type="EC" id="4.2.3.5"/>
    </reaction>
</comment>
<comment type="function">
    <text evidence="11">Catalyzes the anti-1,4-elimination of the C-3 phosphate and the C-6 proR hydrogen from 5-enolpyruvylshikimate-3-phosphate (EPSP) to yield chorismate, which is the branch point compound that serves as the starting substrate for the three terminal pathways of aromatic amino acid biosynthesis. This reaction introduces a second double bond into the aromatic ring system.</text>
</comment>
<name>A0A845QFC8_9FIRM</name>
<proteinExistence type="inferred from homology"/>
<dbReference type="SUPFAM" id="SSF103263">
    <property type="entry name" value="Chorismate synthase, AroC"/>
    <property type="match status" value="1"/>
</dbReference>
<feature type="binding site" evidence="11">
    <location>
        <position position="53"/>
    </location>
    <ligand>
        <name>NADP(+)</name>
        <dbReference type="ChEBI" id="CHEBI:58349"/>
    </ligand>
</feature>
<evidence type="ECO:0000256" key="11">
    <source>
        <dbReference type="HAMAP-Rule" id="MF_00300"/>
    </source>
</evidence>
<comment type="similarity">
    <text evidence="2 11">Belongs to the chorismate synthase family.</text>
</comment>
<feature type="binding site" evidence="11">
    <location>
        <position position="301"/>
    </location>
    <ligand>
        <name>FMN</name>
        <dbReference type="ChEBI" id="CHEBI:58210"/>
    </ligand>
</feature>
<dbReference type="HAMAP" id="MF_00300">
    <property type="entry name" value="Chorismate_synth"/>
    <property type="match status" value="1"/>
</dbReference>